<organism evidence="2">
    <name type="scientific">Rhizochromulina marina</name>
    <dbReference type="NCBI Taxonomy" id="1034831"/>
    <lineage>
        <taxon>Eukaryota</taxon>
        <taxon>Sar</taxon>
        <taxon>Stramenopiles</taxon>
        <taxon>Ochrophyta</taxon>
        <taxon>Dictyochophyceae</taxon>
        <taxon>Rhizochromulinales</taxon>
        <taxon>Rhizochromulina</taxon>
    </lineage>
</organism>
<reference evidence="2" key="1">
    <citation type="submission" date="2021-01" db="EMBL/GenBank/DDBJ databases">
        <authorList>
            <person name="Corre E."/>
            <person name="Pelletier E."/>
            <person name="Niang G."/>
            <person name="Scheremetjew M."/>
            <person name="Finn R."/>
            <person name="Kale V."/>
            <person name="Holt S."/>
            <person name="Cochrane G."/>
            <person name="Meng A."/>
            <person name="Brown T."/>
            <person name="Cohen L."/>
        </authorList>
    </citation>
    <scope>NUCLEOTIDE SEQUENCE</scope>
    <source>
        <strain evidence="2">CCMP1243</strain>
    </source>
</reference>
<evidence type="ECO:0000313" key="2">
    <source>
        <dbReference type="EMBL" id="CAD9699321.1"/>
    </source>
</evidence>
<evidence type="ECO:0000256" key="1">
    <source>
        <dbReference type="SAM" id="MobiDB-lite"/>
    </source>
</evidence>
<feature type="compositionally biased region" description="Low complexity" evidence="1">
    <location>
        <begin position="82"/>
        <end position="99"/>
    </location>
</feature>
<accession>A0A7S2SGD0</accession>
<protein>
    <submittedName>
        <fullName evidence="2">Uncharacterized protein</fullName>
    </submittedName>
</protein>
<dbReference type="AlphaFoldDB" id="A0A7S2SGD0"/>
<feature type="region of interest" description="Disordered" evidence="1">
    <location>
        <begin position="62"/>
        <end position="104"/>
    </location>
</feature>
<dbReference type="EMBL" id="HBHJ01022030">
    <property type="protein sequence ID" value="CAD9699321.1"/>
    <property type="molecule type" value="Transcribed_RNA"/>
</dbReference>
<proteinExistence type="predicted"/>
<name>A0A7S2SGD0_9STRA</name>
<sequence>MAAWQTRMEGWCVVDGERHTLSCAVEEPGADDAAFAMLTFVGAGVELEVHVHEPVDALGKACAAEPATEAGRITTPPPSPAGSPNTTPSSSPSSSPRPSGAGLNPALLLRRPFIRAKSVDGSSHSLAIYIKRDEAVDYLDAGRVLPEFVLD</sequence>
<gene>
    <name evidence="2" type="ORF">RMAR1173_LOCUS14548</name>
</gene>